<dbReference type="InterPro" id="IPR038763">
    <property type="entry name" value="DHH_sf"/>
</dbReference>
<dbReference type="PANTHER" id="PTHR12112">
    <property type="entry name" value="BNIP - RELATED"/>
    <property type="match status" value="1"/>
</dbReference>
<evidence type="ECO:0000259" key="5">
    <source>
        <dbReference type="SMART" id="SM01131"/>
    </source>
</evidence>
<reference evidence="6 7" key="1">
    <citation type="submission" date="2008-07" db="EMBL/GenBank/DDBJ databases">
        <authorList>
            <person name="El-Sayed N."/>
            <person name="Caler E."/>
            <person name="Inman J."/>
            <person name="Amedeo P."/>
            <person name="Hass B."/>
            <person name="Wortman J."/>
        </authorList>
    </citation>
    <scope>NUCLEOTIDE SEQUENCE [LARGE SCALE GENOMIC DNA]</scope>
    <source>
        <strain evidence="7">ATCC 50983 / TXsc</strain>
    </source>
</reference>
<dbReference type="Proteomes" id="UP000007800">
    <property type="component" value="Unassembled WGS sequence"/>
</dbReference>
<dbReference type="InterPro" id="IPR001667">
    <property type="entry name" value="DDH_dom"/>
</dbReference>
<evidence type="ECO:0000313" key="6">
    <source>
        <dbReference type="EMBL" id="EER12057.1"/>
    </source>
</evidence>
<dbReference type="EMBL" id="GG676180">
    <property type="protein sequence ID" value="EER12057.1"/>
    <property type="molecule type" value="Genomic_DNA"/>
</dbReference>
<keyword evidence="2" id="KW-0479">Metal-binding</keyword>
<dbReference type="PANTHER" id="PTHR12112:SF39">
    <property type="entry name" value="EG:152A3.5 PROTEIN (FBGN0003116_PN PROTEIN)"/>
    <property type="match status" value="1"/>
</dbReference>
<dbReference type="SUPFAM" id="SSF64182">
    <property type="entry name" value="DHH phosphoesterases"/>
    <property type="match status" value="1"/>
</dbReference>
<evidence type="ECO:0000256" key="1">
    <source>
        <dbReference type="ARBA" id="ARBA00001936"/>
    </source>
</evidence>
<dbReference type="SMART" id="SM01131">
    <property type="entry name" value="DHHA2"/>
    <property type="match status" value="1"/>
</dbReference>
<evidence type="ECO:0000256" key="4">
    <source>
        <dbReference type="ARBA" id="ARBA00023211"/>
    </source>
</evidence>
<dbReference type="RefSeq" id="XP_002780262.1">
    <property type="nucleotide sequence ID" value="XM_002780216.1"/>
</dbReference>
<dbReference type="InterPro" id="IPR038222">
    <property type="entry name" value="DHHA2_dom_sf"/>
</dbReference>
<comment type="cofactor">
    <cofactor evidence="1">
        <name>Mn(2+)</name>
        <dbReference type="ChEBI" id="CHEBI:29035"/>
    </cofactor>
</comment>
<dbReference type="Pfam" id="PF01368">
    <property type="entry name" value="DHH"/>
    <property type="match status" value="1"/>
</dbReference>
<dbReference type="GO" id="GO:0004309">
    <property type="term" value="F:exopolyphosphatase activity"/>
    <property type="evidence" value="ECO:0007669"/>
    <property type="project" value="TreeGrafter"/>
</dbReference>
<feature type="domain" description="DHHA2" evidence="5">
    <location>
        <begin position="223"/>
        <end position="369"/>
    </location>
</feature>
<dbReference type="OMA" id="TMTIFFN"/>
<gene>
    <name evidence="6" type="ORF">Pmar_PMAR019163</name>
</gene>
<dbReference type="InParanoid" id="C5KU15"/>
<evidence type="ECO:0000256" key="2">
    <source>
        <dbReference type="ARBA" id="ARBA00022723"/>
    </source>
</evidence>
<dbReference type="InterPro" id="IPR004097">
    <property type="entry name" value="DHHA2"/>
</dbReference>
<dbReference type="Pfam" id="PF02833">
    <property type="entry name" value="DHHA2"/>
    <property type="match status" value="1"/>
</dbReference>
<dbReference type="OrthoDB" id="374045at2759"/>
<proteinExistence type="predicted"/>
<dbReference type="Gene3D" id="3.90.1640.10">
    <property type="entry name" value="inorganic pyrophosphatase (n-terminal core)"/>
    <property type="match status" value="1"/>
</dbReference>
<keyword evidence="4" id="KW-0464">Manganese</keyword>
<dbReference type="AlphaFoldDB" id="C5KU15"/>
<dbReference type="GO" id="GO:0005737">
    <property type="term" value="C:cytoplasm"/>
    <property type="evidence" value="ECO:0007669"/>
    <property type="project" value="InterPro"/>
</dbReference>
<accession>C5KU15</accession>
<dbReference type="GO" id="GO:0046872">
    <property type="term" value="F:metal ion binding"/>
    <property type="evidence" value="ECO:0007669"/>
    <property type="project" value="UniProtKB-KW"/>
</dbReference>
<protein>
    <submittedName>
        <fullName evidence="6">Exopolyphosphatase, putative</fullName>
    </submittedName>
</protein>
<dbReference type="Gene3D" id="3.10.310.20">
    <property type="entry name" value="DHHA2 domain"/>
    <property type="match status" value="1"/>
</dbReference>
<dbReference type="GeneID" id="9060970"/>
<evidence type="ECO:0000313" key="7">
    <source>
        <dbReference type="Proteomes" id="UP000007800"/>
    </source>
</evidence>
<sequence length="375" mass="41139">MSVPSFAQWLSQHSVASLRACASNSVSPIIGVVGNQAADADSIVSAAALAYIRSLTDHAGSYQPFVQCNEEDLLLRPEVGLLWSRFTESPKVTLPSTRTQSLLPAVSSWIIVDHNELTIKAPRSTVVGIVDHHVDAGKYADLQGADRIIEPCGSCCTLVAREYLSNASRELDSSLCGMLLGVILLDTVNMSSEAGKATAVDWDIVERLSAVVRYGASRRRSLFEELQRAKTNPKMWENMTPRQLIDYDYKFFDSGVVGVGMSSLLVPLQGVASECIRNIRSRGDAAARLWVLMSCYMDNEGHFCRELLVCARDPERDASLLSSVTTFLEANGELQLRPMNIDVPGARAYHQGNVKASRKKVAPVLCEFLQRENSK</sequence>
<keyword evidence="3" id="KW-0378">Hydrolase</keyword>
<evidence type="ECO:0000256" key="3">
    <source>
        <dbReference type="ARBA" id="ARBA00022801"/>
    </source>
</evidence>
<organism evidence="7">
    <name type="scientific">Perkinsus marinus (strain ATCC 50983 / TXsc)</name>
    <dbReference type="NCBI Taxonomy" id="423536"/>
    <lineage>
        <taxon>Eukaryota</taxon>
        <taxon>Sar</taxon>
        <taxon>Alveolata</taxon>
        <taxon>Perkinsozoa</taxon>
        <taxon>Perkinsea</taxon>
        <taxon>Perkinsida</taxon>
        <taxon>Perkinsidae</taxon>
        <taxon>Perkinsus</taxon>
    </lineage>
</organism>
<keyword evidence="7" id="KW-1185">Reference proteome</keyword>
<name>C5KU15_PERM5</name>